<gene>
    <name evidence="9" type="ORF">EURHEDRAFT_405878</name>
</gene>
<keyword evidence="4" id="KW-0804">Transcription</keyword>
<keyword evidence="3" id="KW-0238">DNA-binding</keyword>
<dbReference type="CDD" id="cd12148">
    <property type="entry name" value="fungal_TF_MHR"/>
    <property type="match status" value="1"/>
</dbReference>
<keyword evidence="2" id="KW-0805">Transcription regulation</keyword>
<reference evidence="10" key="1">
    <citation type="journal article" date="2014" name="Nat. Commun.">
        <title>Genomic adaptations of the halophilic Dead Sea filamentous fungus Eurotium rubrum.</title>
        <authorList>
            <person name="Kis-Papo T."/>
            <person name="Weig A.R."/>
            <person name="Riley R."/>
            <person name="Persoh D."/>
            <person name="Salamov A."/>
            <person name="Sun H."/>
            <person name="Lipzen A."/>
            <person name="Wasser S.P."/>
            <person name="Rambold G."/>
            <person name="Grigoriev I.V."/>
            <person name="Nevo E."/>
        </authorList>
    </citation>
    <scope>NUCLEOTIDE SEQUENCE [LARGE SCALE GENOMIC DNA]</scope>
    <source>
        <strain evidence="10">CBS 135680</strain>
    </source>
</reference>
<dbReference type="SMART" id="SM00066">
    <property type="entry name" value="GAL4"/>
    <property type="match status" value="1"/>
</dbReference>
<keyword evidence="10" id="KW-1185">Reference proteome</keyword>
<dbReference type="Proteomes" id="UP000019804">
    <property type="component" value="Unassembled WGS sequence"/>
</dbReference>
<dbReference type="SUPFAM" id="SSF57701">
    <property type="entry name" value="Zn2/Cys6 DNA-binding domain"/>
    <property type="match status" value="1"/>
</dbReference>
<proteinExistence type="predicted"/>
<dbReference type="Gene3D" id="4.10.240.10">
    <property type="entry name" value="Zn(2)-C6 fungal-type DNA-binding domain"/>
    <property type="match status" value="1"/>
</dbReference>
<dbReference type="HOGENOM" id="CLU_011910_0_0_1"/>
<dbReference type="Pfam" id="PF00172">
    <property type="entry name" value="Zn_clus"/>
    <property type="match status" value="1"/>
</dbReference>
<dbReference type="InterPro" id="IPR007219">
    <property type="entry name" value="XnlR_reg_dom"/>
</dbReference>
<dbReference type="Pfam" id="PF04082">
    <property type="entry name" value="Fungal_trans"/>
    <property type="match status" value="1"/>
</dbReference>
<evidence type="ECO:0000256" key="7">
    <source>
        <dbReference type="SAM" id="MobiDB-lite"/>
    </source>
</evidence>
<accession>A0A017S3R5</accession>
<feature type="coiled-coil region" evidence="6">
    <location>
        <begin position="61"/>
        <end position="88"/>
    </location>
</feature>
<evidence type="ECO:0000256" key="2">
    <source>
        <dbReference type="ARBA" id="ARBA00023015"/>
    </source>
</evidence>
<sequence>MLNRVPIRRLPNRHTDQRSRRIARACDECRARKSKCDGKRPVCSLCASAGRESCVYSESKRIQERRELESANQEVDRYDRLLREISQEVDLPLAKKIMKALRPSPRGQVPQERASSPSSASSASSVGSLDALDTLDEDVNQSKDSRATGYLGKSSEAAWLQSLEKELRDRLGDEGDFENHRKFQPMMAAPMASMNNHIESADYPSLEDDNIYSLPAKAPAERLLRLYLDSVQPSLPIIREALFTDQFNSLYSGESIHPGRKWLAVLNLVFAISSKLCQISGQDIQSRDHQFFSRAQKLNISESLVEDHEDLQQVQMETLAAFYLLTSSQINRAWKMIGTATRSSIALGLHLRATHNKLNASALEARHKLWWSIFILENLLSVMTGRASGLGNSLFSAPPPLASKGMECFTSNAPEARLERPSENPPMKWTIHQQREQLEAQQASMRSMDATNELYFFCLADLVMISHTASAHVYNTDAVRQGWSHIQSRIGFYNKTMEGWCSNLPDSLRFEVVSAGPILSIGDAYRVSLAMHYYSSRIILNRPCLTRPKNAKSGNKKYLSRSRKETEMICLHSALAILSIFPNQPDPVWACYAPWWNVLHFLVQATAILIINISFDCSPSRKPRSQSFTSDSSTDQLLEESEVANSEAIRTAVKKALHWLYCLGETDGSARWAFELCNSCIRRIVPNGFDLDEFASMNTASKVPYPDVPTDPTYQQHRSKLDVPYSQFVGTRNFGYDRSTGVDALLSDLGATDGFDVAEQPCFGTLGPEIDMSNYIVDPECATLNEMLKSLAGPDNKAI</sequence>
<dbReference type="InterPro" id="IPR036864">
    <property type="entry name" value="Zn2-C6_fun-type_DNA-bd_sf"/>
</dbReference>
<dbReference type="InterPro" id="IPR001138">
    <property type="entry name" value="Zn2Cys6_DnaBD"/>
</dbReference>
<dbReference type="InterPro" id="IPR053230">
    <property type="entry name" value="Trans_reg_galc"/>
</dbReference>
<organism evidence="9 10">
    <name type="scientific">Aspergillus ruber (strain CBS 135680)</name>
    <dbReference type="NCBI Taxonomy" id="1388766"/>
    <lineage>
        <taxon>Eukaryota</taxon>
        <taxon>Fungi</taxon>
        <taxon>Dikarya</taxon>
        <taxon>Ascomycota</taxon>
        <taxon>Pezizomycotina</taxon>
        <taxon>Eurotiomycetes</taxon>
        <taxon>Eurotiomycetidae</taxon>
        <taxon>Eurotiales</taxon>
        <taxon>Aspergillaceae</taxon>
        <taxon>Aspergillus</taxon>
        <taxon>Aspergillus subgen. Aspergillus</taxon>
    </lineage>
</organism>
<dbReference type="GO" id="GO:0006351">
    <property type="term" value="P:DNA-templated transcription"/>
    <property type="evidence" value="ECO:0007669"/>
    <property type="project" value="InterPro"/>
</dbReference>
<feature type="region of interest" description="Disordered" evidence="7">
    <location>
        <begin position="101"/>
        <end position="129"/>
    </location>
</feature>
<keyword evidence="5" id="KW-0539">Nucleus</keyword>
<dbReference type="AlphaFoldDB" id="A0A017S3R5"/>
<dbReference type="GO" id="GO:0008270">
    <property type="term" value="F:zinc ion binding"/>
    <property type="evidence" value="ECO:0007669"/>
    <property type="project" value="InterPro"/>
</dbReference>
<dbReference type="RefSeq" id="XP_040635247.1">
    <property type="nucleotide sequence ID" value="XM_040780419.1"/>
</dbReference>
<evidence type="ECO:0000259" key="8">
    <source>
        <dbReference type="PROSITE" id="PS50048"/>
    </source>
</evidence>
<keyword evidence="6" id="KW-0175">Coiled coil</keyword>
<dbReference type="PANTHER" id="PTHR47654">
    <property type="entry name" value="ZN(II)2CYS6 TRANSCRIPTION FACTOR (EUROFUNG)-RELATED"/>
    <property type="match status" value="1"/>
</dbReference>
<keyword evidence="1" id="KW-0479">Metal-binding</keyword>
<feature type="compositionally biased region" description="Low complexity" evidence="7">
    <location>
        <begin position="114"/>
        <end position="125"/>
    </location>
</feature>
<protein>
    <recommendedName>
        <fullName evidence="8">Zn(2)-C6 fungal-type domain-containing protein</fullName>
    </recommendedName>
</protein>
<dbReference type="SMART" id="SM00906">
    <property type="entry name" value="Fungal_trans"/>
    <property type="match status" value="1"/>
</dbReference>
<dbReference type="OrthoDB" id="5296287at2759"/>
<evidence type="ECO:0000256" key="5">
    <source>
        <dbReference type="ARBA" id="ARBA00023242"/>
    </source>
</evidence>
<dbReference type="CDD" id="cd00067">
    <property type="entry name" value="GAL4"/>
    <property type="match status" value="1"/>
</dbReference>
<evidence type="ECO:0000313" key="9">
    <source>
        <dbReference type="EMBL" id="EYE91557.1"/>
    </source>
</evidence>
<dbReference type="GeneID" id="63695543"/>
<evidence type="ECO:0000256" key="3">
    <source>
        <dbReference type="ARBA" id="ARBA00023125"/>
    </source>
</evidence>
<dbReference type="PROSITE" id="PS50048">
    <property type="entry name" value="ZN2_CY6_FUNGAL_2"/>
    <property type="match status" value="1"/>
</dbReference>
<feature type="domain" description="Zn(2)-C6 fungal-type" evidence="8">
    <location>
        <begin position="25"/>
        <end position="56"/>
    </location>
</feature>
<evidence type="ECO:0000256" key="4">
    <source>
        <dbReference type="ARBA" id="ARBA00023163"/>
    </source>
</evidence>
<dbReference type="GO" id="GO:0000981">
    <property type="term" value="F:DNA-binding transcription factor activity, RNA polymerase II-specific"/>
    <property type="evidence" value="ECO:0007669"/>
    <property type="project" value="InterPro"/>
</dbReference>
<dbReference type="EMBL" id="KK088443">
    <property type="protein sequence ID" value="EYE91557.1"/>
    <property type="molecule type" value="Genomic_DNA"/>
</dbReference>
<dbReference type="GO" id="GO:0003677">
    <property type="term" value="F:DNA binding"/>
    <property type="evidence" value="ECO:0007669"/>
    <property type="project" value="UniProtKB-KW"/>
</dbReference>
<dbReference type="PROSITE" id="PS00463">
    <property type="entry name" value="ZN2_CY6_FUNGAL_1"/>
    <property type="match status" value="1"/>
</dbReference>
<evidence type="ECO:0000313" key="10">
    <source>
        <dbReference type="Proteomes" id="UP000019804"/>
    </source>
</evidence>
<dbReference type="PANTHER" id="PTHR47654:SF5">
    <property type="entry name" value="TRANSCRIPTION FACTOR DOMAIN-CONTAINING PROTEIN"/>
    <property type="match status" value="1"/>
</dbReference>
<evidence type="ECO:0000256" key="6">
    <source>
        <dbReference type="SAM" id="Coils"/>
    </source>
</evidence>
<name>A0A017S3R5_ASPRC</name>
<evidence type="ECO:0000256" key="1">
    <source>
        <dbReference type="ARBA" id="ARBA00022723"/>
    </source>
</evidence>